<evidence type="ECO:0000313" key="2">
    <source>
        <dbReference type="EMBL" id="RCA11884.1"/>
    </source>
</evidence>
<organism evidence="2 3">
    <name type="scientific">Enterococcus durans</name>
    <dbReference type="NCBI Taxonomy" id="53345"/>
    <lineage>
        <taxon>Bacteria</taxon>
        <taxon>Bacillati</taxon>
        <taxon>Bacillota</taxon>
        <taxon>Bacilli</taxon>
        <taxon>Lactobacillales</taxon>
        <taxon>Enterococcaceae</taxon>
        <taxon>Enterococcus</taxon>
    </lineage>
</organism>
<proteinExistence type="predicted"/>
<evidence type="ECO:0000256" key="1">
    <source>
        <dbReference type="SAM" id="Phobius"/>
    </source>
</evidence>
<comment type="caution">
    <text evidence="2">The sequence shown here is derived from an EMBL/GenBank/DDBJ whole genome shotgun (WGS) entry which is preliminary data.</text>
</comment>
<name>A0A367CH38_9ENTE</name>
<keyword evidence="1" id="KW-0812">Transmembrane</keyword>
<dbReference type="Proteomes" id="UP000252797">
    <property type="component" value="Unassembled WGS sequence"/>
</dbReference>
<feature type="transmembrane region" description="Helical" evidence="1">
    <location>
        <begin position="6"/>
        <end position="32"/>
    </location>
</feature>
<evidence type="ECO:0000313" key="3">
    <source>
        <dbReference type="Proteomes" id="UP000252797"/>
    </source>
</evidence>
<dbReference type="EMBL" id="LEPB01000001">
    <property type="protein sequence ID" value="RCA11884.1"/>
    <property type="molecule type" value="Genomic_DNA"/>
</dbReference>
<gene>
    <name evidence="2" type="ORF">EA71_00088</name>
</gene>
<reference evidence="2 3" key="1">
    <citation type="submission" date="2015-06" db="EMBL/GenBank/DDBJ databases">
        <title>The Genome Sequence of Enterococcus durans 4EA1.</title>
        <authorList>
            <consortium name="The Broad Institute Genomics Platform"/>
            <consortium name="The Broad Institute Genome Sequencing Center for Infectious Disease"/>
            <person name="Earl A.M."/>
            <person name="Van Tyne D."/>
            <person name="Lebreton F."/>
            <person name="Saavedra J.T."/>
            <person name="Gilmore M.S."/>
            <person name="Manson Mcguire A."/>
            <person name="Clock S."/>
            <person name="Crupain M."/>
            <person name="Rangan U."/>
            <person name="Young S."/>
            <person name="Abouelleil A."/>
            <person name="Cao P."/>
            <person name="Chapman S.B."/>
            <person name="Griggs A."/>
            <person name="Priest M."/>
            <person name="Shea T."/>
            <person name="Wortman J."/>
            <person name="Nusbaum C."/>
            <person name="Birren B."/>
        </authorList>
    </citation>
    <scope>NUCLEOTIDE SEQUENCE [LARGE SCALE GENOMIC DNA]</scope>
    <source>
        <strain evidence="2 3">4EA1</strain>
    </source>
</reference>
<dbReference type="AlphaFoldDB" id="A0A367CH38"/>
<sequence>MGDLFLNIFLVAKFIFILLLFIALVLSIIYLAKKISRVV</sequence>
<accession>A0A367CH38</accession>
<keyword evidence="1" id="KW-1133">Transmembrane helix</keyword>
<protein>
    <submittedName>
        <fullName evidence="2">Uncharacterized protein</fullName>
    </submittedName>
</protein>
<keyword evidence="1" id="KW-0472">Membrane</keyword>